<accession>A0AAP5BJK6</accession>
<dbReference type="SMART" id="SM00100">
    <property type="entry name" value="cNMP"/>
    <property type="match status" value="1"/>
</dbReference>
<dbReference type="Gene3D" id="3.30.565.10">
    <property type="entry name" value="Histidine kinase-like ATPase, C-terminal domain"/>
    <property type="match status" value="1"/>
</dbReference>
<comment type="catalytic activity">
    <reaction evidence="1">
        <text>ATP + protein L-histidine = ADP + protein N-phospho-L-histidine.</text>
        <dbReference type="EC" id="2.7.13.3"/>
    </reaction>
</comment>
<dbReference type="AlphaFoldDB" id="A0AAP5BJK6"/>
<dbReference type="InterPro" id="IPR004358">
    <property type="entry name" value="Sig_transdc_His_kin-like_C"/>
</dbReference>
<gene>
    <name evidence="6" type="ORF">NIE36_33135</name>
    <name evidence="5" type="ORF">OSB80_33205</name>
</gene>
<keyword evidence="6" id="KW-0067">ATP-binding</keyword>
<dbReference type="InterPro" id="IPR018490">
    <property type="entry name" value="cNMP-bd_dom_sf"/>
</dbReference>
<evidence type="ECO:0000256" key="1">
    <source>
        <dbReference type="ARBA" id="ARBA00000085"/>
    </source>
</evidence>
<keyword evidence="7" id="KW-1185">Reference proteome</keyword>
<dbReference type="SUPFAM" id="SSF55874">
    <property type="entry name" value="ATPase domain of HSP90 chaperone/DNA topoisomerase II/histidine kinase"/>
    <property type="match status" value="1"/>
</dbReference>
<dbReference type="EC" id="2.7.13.3" evidence="2"/>
<dbReference type="InterPro" id="IPR014710">
    <property type="entry name" value="RmlC-like_jellyroll"/>
</dbReference>
<dbReference type="Proteomes" id="UP001209412">
    <property type="component" value="Unassembled WGS sequence"/>
</dbReference>
<dbReference type="GO" id="GO:0005524">
    <property type="term" value="F:ATP binding"/>
    <property type="evidence" value="ECO:0007669"/>
    <property type="project" value="UniProtKB-KW"/>
</dbReference>
<evidence type="ECO:0000313" key="8">
    <source>
        <dbReference type="Proteomes" id="UP001242288"/>
    </source>
</evidence>
<dbReference type="SUPFAM" id="SSF51206">
    <property type="entry name" value="cAMP-binding domain-like"/>
    <property type="match status" value="1"/>
</dbReference>
<feature type="domain" description="Histidine kinase" evidence="4">
    <location>
        <begin position="295"/>
        <end position="461"/>
    </location>
</feature>
<dbReference type="Pfam" id="PF00027">
    <property type="entry name" value="cNMP_binding"/>
    <property type="match status" value="1"/>
</dbReference>
<reference evidence="6" key="1">
    <citation type="submission" date="2022-06" db="EMBL/GenBank/DDBJ databases">
        <title>PHB producers.</title>
        <authorList>
            <person name="Besaury L."/>
        </authorList>
    </citation>
    <scope>NUCLEOTIDE SEQUENCE</scope>
    <source>
        <strain evidence="6 7">SEWS6</strain>
    </source>
</reference>
<comment type="caution">
    <text evidence="6">The sequence shown here is derived from an EMBL/GenBank/DDBJ whole genome shotgun (WGS) entry which is preliminary data.</text>
</comment>
<dbReference type="Gene3D" id="2.60.120.10">
    <property type="entry name" value="Jelly Rolls"/>
    <property type="match status" value="1"/>
</dbReference>
<dbReference type="GO" id="GO:0004673">
    <property type="term" value="F:protein histidine kinase activity"/>
    <property type="evidence" value="ECO:0007669"/>
    <property type="project" value="UniProtKB-EC"/>
</dbReference>
<sequence length="469" mass="51026">MSDLRALFEMPLFAALSPEQRQWLAGNVSELELAKGDVLLHEGEQVTRHYVLVEGEFLVWKRVGSQQVFDDRRQAPVCIGEASLLSGIPLPLTITAGSDCRVLVFPEPVFRKLLMDCEPFSKMIFRSMFARINAYDTFILGREKLAALGTLAAGLAHELNNPAAAVARAAHHARETVGTLGDTVRVVIDSAVPADVMGELDAWSARRASAAGPVPQDPLRQNEAEDRLSDWVSERGVATPWLVAPCLAAAGIAAGDLAPLAGRLTSVQFSAAIRWLAATLELGSLADEAWRGAGRISEIVKAMKAYSYMDQAPLQEVDIHEGIEDTLMIMRYKLKHGIMVTRDYDRALPRLSVYGSELNQVWTNIIDNAADAMDGRGDLTIRTHREGDSVVVEITDDGPGIPLEIQPRLFEPFFTTKPLGKGCGLGLDIAYRIVVNRHNGAISAESQPGKTTFRVRLPLVSQGAGGVSR</sequence>
<dbReference type="CDD" id="cd00038">
    <property type="entry name" value="CAP_ED"/>
    <property type="match status" value="1"/>
</dbReference>
<dbReference type="PANTHER" id="PTHR43065:SF48">
    <property type="entry name" value="HISTIDINE KINASE"/>
    <property type="match status" value="1"/>
</dbReference>
<dbReference type="PANTHER" id="PTHR43065">
    <property type="entry name" value="SENSOR HISTIDINE KINASE"/>
    <property type="match status" value="1"/>
</dbReference>
<dbReference type="Gene3D" id="1.10.287.130">
    <property type="match status" value="1"/>
</dbReference>
<dbReference type="Proteomes" id="UP001242288">
    <property type="component" value="Unassembled WGS sequence"/>
</dbReference>
<dbReference type="InterPro" id="IPR000595">
    <property type="entry name" value="cNMP-bd_dom"/>
</dbReference>
<dbReference type="RefSeq" id="WP_266260923.1">
    <property type="nucleotide sequence ID" value="NZ_JAMXWF010000037.1"/>
</dbReference>
<dbReference type="InterPro" id="IPR005467">
    <property type="entry name" value="His_kinase_dom"/>
</dbReference>
<dbReference type="EMBL" id="JAMXWF010000037">
    <property type="protein sequence ID" value="MDQ6411986.1"/>
    <property type="molecule type" value="Genomic_DNA"/>
</dbReference>
<evidence type="ECO:0000313" key="6">
    <source>
        <dbReference type="EMBL" id="MDQ6411986.1"/>
    </source>
</evidence>
<organism evidence="6 8">
    <name type="scientific">Paraburkholderia madseniana</name>
    <dbReference type="NCBI Taxonomy" id="2599607"/>
    <lineage>
        <taxon>Bacteria</taxon>
        <taxon>Pseudomonadati</taxon>
        <taxon>Pseudomonadota</taxon>
        <taxon>Betaproteobacteria</taxon>
        <taxon>Burkholderiales</taxon>
        <taxon>Burkholderiaceae</taxon>
        <taxon>Paraburkholderia</taxon>
    </lineage>
</organism>
<evidence type="ECO:0000256" key="2">
    <source>
        <dbReference type="ARBA" id="ARBA00012438"/>
    </source>
</evidence>
<dbReference type="InterPro" id="IPR003594">
    <property type="entry name" value="HATPase_dom"/>
</dbReference>
<keyword evidence="6" id="KW-0547">Nucleotide-binding</keyword>
<dbReference type="EMBL" id="JAPKHW010000037">
    <property type="protein sequence ID" value="MCX4150168.1"/>
    <property type="molecule type" value="Genomic_DNA"/>
</dbReference>
<evidence type="ECO:0000313" key="7">
    <source>
        <dbReference type="Proteomes" id="UP001209412"/>
    </source>
</evidence>
<evidence type="ECO:0000259" key="3">
    <source>
        <dbReference type="PROSITE" id="PS50042"/>
    </source>
</evidence>
<dbReference type="PRINTS" id="PR00344">
    <property type="entry name" value="BCTRLSENSOR"/>
</dbReference>
<dbReference type="PROSITE" id="PS50109">
    <property type="entry name" value="HIS_KIN"/>
    <property type="match status" value="1"/>
</dbReference>
<name>A0AAP5BJK6_9BURK</name>
<dbReference type="InterPro" id="IPR036890">
    <property type="entry name" value="HATPase_C_sf"/>
</dbReference>
<feature type="domain" description="Cyclic nucleotide-binding" evidence="3">
    <location>
        <begin position="12"/>
        <end position="131"/>
    </location>
</feature>
<evidence type="ECO:0000259" key="4">
    <source>
        <dbReference type="PROSITE" id="PS50109"/>
    </source>
</evidence>
<dbReference type="PROSITE" id="PS50042">
    <property type="entry name" value="CNMP_BINDING_3"/>
    <property type="match status" value="1"/>
</dbReference>
<dbReference type="Pfam" id="PF02518">
    <property type="entry name" value="HATPase_c"/>
    <property type="match status" value="1"/>
</dbReference>
<dbReference type="SMART" id="SM00387">
    <property type="entry name" value="HATPase_c"/>
    <property type="match status" value="1"/>
</dbReference>
<proteinExistence type="predicted"/>
<protein>
    <recommendedName>
        <fullName evidence="2">histidine kinase</fullName>
        <ecNumber evidence="2">2.7.13.3</ecNumber>
    </recommendedName>
</protein>
<evidence type="ECO:0000313" key="5">
    <source>
        <dbReference type="EMBL" id="MCX4150168.1"/>
    </source>
</evidence>